<evidence type="ECO:0000256" key="3">
    <source>
        <dbReference type="ARBA" id="ARBA00022525"/>
    </source>
</evidence>
<name>A0A210PNT8_MIZYE</name>
<dbReference type="Pfam" id="PF02014">
    <property type="entry name" value="Reeler"/>
    <property type="match status" value="1"/>
</dbReference>
<dbReference type="InterPro" id="IPR051237">
    <property type="entry name" value="Ferric-chelate_Red/DefProt"/>
</dbReference>
<comment type="caution">
    <text evidence="11">The sequence shown here is derived from an EMBL/GenBank/DDBJ whole genome shotgun (WGS) entry which is preliminary data.</text>
</comment>
<dbReference type="EMBL" id="NEDP02005573">
    <property type="protein sequence ID" value="OWF38106.1"/>
    <property type="molecule type" value="Genomic_DNA"/>
</dbReference>
<feature type="signal peptide" evidence="9">
    <location>
        <begin position="1"/>
        <end position="21"/>
    </location>
</feature>
<dbReference type="CDD" id="cd08544">
    <property type="entry name" value="Reeler"/>
    <property type="match status" value="1"/>
</dbReference>
<evidence type="ECO:0000313" key="12">
    <source>
        <dbReference type="Proteomes" id="UP000242188"/>
    </source>
</evidence>
<evidence type="ECO:0000256" key="8">
    <source>
        <dbReference type="ARBA" id="ARBA00023022"/>
    </source>
</evidence>
<keyword evidence="7" id="KW-0391">Immunity</keyword>
<evidence type="ECO:0000256" key="7">
    <source>
        <dbReference type="ARBA" id="ARBA00022859"/>
    </source>
</evidence>
<dbReference type="GO" id="GO:0045087">
    <property type="term" value="P:innate immune response"/>
    <property type="evidence" value="ECO:0007669"/>
    <property type="project" value="UniProtKB-KW"/>
</dbReference>
<evidence type="ECO:0000256" key="1">
    <source>
        <dbReference type="ARBA" id="ARBA00004613"/>
    </source>
</evidence>
<keyword evidence="8" id="KW-0044">Antibiotic</keyword>
<keyword evidence="5" id="KW-0399">Innate immunity</keyword>
<dbReference type="GO" id="GO:0042742">
    <property type="term" value="P:defense response to bacterium"/>
    <property type="evidence" value="ECO:0007669"/>
    <property type="project" value="UniProtKB-KW"/>
</dbReference>
<feature type="domain" description="Reelin" evidence="10">
    <location>
        <begin position="8"/>
        <end position="190"/>
    </location>
</feature>
<dbReference type="GO" id="GO:0005576">
    <property type="term" value="C:extracellular region"/>
    <property type="evidence" value="ECO:0007669"/>
    <property type="project" value="UniProtKB-SubCell"/>
</dbReference>
<feature type="chain" id="PRO_5012781181" evidence="9">
    <location>
        <begin position="22"/>
        <end position="223"/>
    </location>
</feature>
<dbReference type="PANTHER" id="PTHR45828">
    <property type="entry name" value="CYTOCHROME B561/FERRIC REDUCTASE TRANSMEMBRANE"/>
    <property type="match status" value="1"/>
</dbReference>
<evidence type="ECO:0000313" key="11">
    <source>
        <dbReference type="EMBL" id="OWF38106.1"/>
    </source>
</evidence>
<protein>
    <submittedName>
        <fullName evidence="11">Defense protein</fullName>
    </submittedName>
</protein>
<keyword evidence="6 9" id="KW-0732">Signal</keyword>
<evidence type="ECO:0000256" key="4">
    <source>
        <dbReference type="ARBA" id="ARBA00022529"/>
    </source>
</evidence>
<dbReference type="STRING" id="6573.A0A210PNT8"/>
<keyword evidence="3" id="KW-0964">Secreted</keyword>
<dbReference type="Gene3D" id="2.60.40.4060">
    <property type="entry name" value="Reeler domain"/>
    <property type="match status" value="1"/>
</dbReference>
<evidence type="ECO:0000259" key="10">
    <source>
        <dbReference type="PROSITE" id="PS51019"/>
    </source>
</evidence>
<dbReference type="InterPro" id="IPR042307">
    <property type="entry name" value="Reeler_sf"/>
</dbReference>
<evidence type="ECO:0000256" key="9">
    <source>
        <dbReference type="SAM" id="SignalP"/>
    </source>
</evidence>
<dbReference type="AlphaFoldDB" id="A0A210PNT8"/>
<comment type="subcellular location">
    <subcellularLocation>
        <location evidence="1">Secreted</location>
    </subcellularLocation>
</comment>
<dbReference type="InterPro" id="IPR002861">
    <property type="entry name" value="Reeler_dom"/>
</dbReference>
<dbReference type="GO" id="GO:0016020">
    <property type="term" value="C:membrane"/>
    <property type="evidence" value="ECO:0007669"/>
    <property type="project" value="TreeGrafter"/>
</dbReference>
<sequence>MALIVEVLVILTCILPQPSRGFGMGPPLGACVDMWPKDHGADAQTSDPPYTITVSKNTYSPGETLTVVVNTTINKEIQFFEGLLVQARRANCFHQQYEEAVGSFGLQAGETFLGLLDCQGGRNSAVGHIAHEHIVDRTFTWTAPANSVGHIYFRATVARRQKTFWTQVTSNFVRDASESSSPKVCPIQTRRSVDACTNSAMHWNLSRCLLLLVIMVSASKFWN</sequence>
<keyword evidence="4" id="KW-0929">Antimicrobial</keyword>
<gene>
    <name evidence="11" type="ORF">KP79_PYT09134</name>
</gene>
<reference evidence="11 12" key="1">
    <citation type="journal article" date="2017" name="Nat. Ecol. Evol.">
        <title>Scallop genome provides insights into evolution of bilaterian karyotype and development.</title>
        <authorList>
            <person name="Wang S."/>
            <person name="Zhang J."/>
            <person name="Jiao W."/>
            <person name="Li J."/>
            <person name="Xun X."/>
            <person name="Sun Y."/>
            <person name="Guo X."/>
            <person name="Huan P."/>
            <person name="Dong B."/>
            <person name="Zhang L."/>
            <person name="Hu X."/>
            <person name="Sun X."/>
            <person name="Wang J."/>
            <person name="Zhao C."/>
            <person name="Wang Y."/>
            <person name="Wang D."/>
            <person name="Huang X."/>
            <person name="Wang R."/>
            <person name="Lv J."/>
            <person name="Li Y."/>
            <person name="Zhang Z."/>
            <person name="Liu B."/>
            <person name="Lu W."/>
            <person name="Hui Y."/>
            <person name="Liang J."/>
            <person name="Zhou Z."/>
            <person name="Hou R."/>
            <person name="Li X."/>
            <person name="Liu Y."/>
            <person name="Li H."/>
            <person name="Ning X."/>
            <person name="Lin Y."/>
            <person name="Zhao L."/>
            <person name="Xing Q."/>
            <person name="Dou J."/>
            <person name="Li Y."/>
            <person name="Mao J."/>
            <person name="Guo H."/>
            <person name="Dou H."/>
            <person name="Li T."/>
            <person name="Mu C."/>
            <person name="Jiang W."/>
            <person name="Fu Q."/>
            <person name="Fu X."/>
            <person name="Miao Y."/>
            <person name="Liu J."/>
            <person name="Yu Q."/>
            <person name="Li R."/>
            <person name="Liao H."/>
            <person name="Li X."/>
            <person name="Kong Y."/>
            <person name="Jiang Z."/>
            <person name="Chourrout D."/>
            <person name="Li R."/>
            <person name="Bao Z."/>
        </authorList>
    </citation>
    <scope>NUCLEOTIDE SEQUENCE [LARGE SCALE GENOMIC DNA]</scope>
    <source>
        <strain evidence="11 12">PY_sf001</strain>
    </source>
</reference>
<dbReference type="PANTHER" id="PTHR45828:SF9">
    <property type="entry name" value="CELL WALL INTEGRITY AND STRESS RESPONSE COMPONENT 4-LIKE-RELATED"/>
    <property type="match status" value="1"/>
</dbReference>
<comment type="similarity">
    <text evidence="2">Belongs to the insect defense protein family.</text>
</comment>
<keyword evidence="12" id="KW-1185">Reference proteome</keyword>
<evidence type="ECO:0000256" key="2">
    <source>
        <dbReference type="ARBA" id="ARBA00008501"/>
    </source>
</evidence>
<dbReference type="Proteomes" id="UP000242188">
    <property type="component" value="Unassembled WGS sequence"/>
</dbReference>
<organism evidence="11 12">
    <name type="scientific">Mizuhopecten yessoensis</name>
    <name type="common">Japanese scallop</name>
    <name type="synonym">Patinopecten yessoensis</name>
    <dbReference type="NCBI Taxonomy" id="6573"/>
    <lineage>
        <taxon>Eukaryota</taxon>
        <taxon>Metazoa</taxon>
        <taxon>Spiralia</taxon>
        <taxon>Lophotrochozoa</taxon>
        <taxon>Mollusca</taxon>
        <taxon>Bivalvia</taxon>
        <taxon>Autobranchia</taxon>
        <taxon>Pteriomorphia</taxon>
        <taxon>Pectinida</taxon>
        <taxon>Pectinoidea</taxon>
        <taxon>Pectinidae</taxon>
        <taxon>Mizuhopecten</taxon>
    </lineage>
</organism>
<evidence type="ECO:0000256" key="6">
    <source>
        <dbReference type="ARBA" id="ARBA00022729"/>
    </source>
</evidence>
<dbReference type="OrthoDB" id="2419613at2759"/>
<dbReference type="PROSITE" id="PS51019">
    <property type="entry name" value="REELIN"/>
    <property type="match status" value="1"/>
</dbReference>
<proteinExistence type="inferred from homology"/>
<evidence type="ECO:0000256" key="5">
    <source>
        <dbReference type="ARBA" id="ARBA00022588"/>
    </source>
</evidence>
<accession>A0A210PNT8</accession>